<evidence type="ECO:0000313" key="2">
    <source>
        <dbReference type="EMBL" id="GFO87873.1"/>
    </source>
</evidence>
<evidence type="ECO:0000313" key="3">
    <source>
        <dbReference type="Proteomes" id="UP000620147"/>
    </source>
</evidence>
<name>A0ABQ1DZ19_9FIRM</name>
<dbReference type="RefSeq" id="WP_188886347.1">
    <property type="nucleotide sequence ID" value="NZ_BLYJ01000010.1"/>
</dbReference>
<gene>
    <name evidence="2" type="ORF">BUFA31_10370</name>
</gene>
<protein>
    <recommendedName>
        <fullName evidence="4">DUF3828 domain-containing protein</fullName>
    </recommendedName>
</protein>
<dbReference type="EMBL" id="BLYJ01000010">
    <property type="protein sequence ID" value="GFO87873.1"/>
    <property type="molecule type" value="Genomic_DNA"/>
</dbReference>
<keyword evidence="1" id="KW-0732">Signal</keyword>
<accession>A0ABQ1DZ19</accession>
<dbReference type="Proteomes" id="UP000620147">
    <property type="component" value="Unassembled WGS sequence"/>
</dbReference>
<evidence type="ECO:0008006" key="4">
    <source>
        <dbReference type="Google" id="ProtNLM"/>
    </source>
</evidence>
<sequence length="228" mass="25104">MDNRRIWLRLGGVLAAAAVCTGGAAVVSDRAQEAKNAQTAFLGAMETQMQIGCYPSETGSPADLTERERTELQTAYVSRVEQYYAEKNPCRERYIALNEGILTAADPNVEYSESCGAADCRFDSVRLSADRMTAVVQAQIIVWDKRISGNPEQGFSVELPVNRDTITAIMKKENSAWKLGSIDSQTSVLAAVPANDEICRERYPTFQMARQAADSIDDQAYIKEARFA</sequence>
<keyword evidence="3" id="KW-1185">Reference proteome</keyword>
<comment type="caution">
    <text evidence="2">The sequence shown here is derived from an EMBL/GenBank/DDBJ whole genome shotgun (WGS) entry which is preliminary data.</text>
</comment>
<feature type="chain" id="PRO_5046337149" description="DUF3828 domain-containing protein" evidence="1">
    <location>
        <begin position="25"/>
        <end position="228"/>
    </location>
</feature>
<organism evidence="2 3">
    <name type="scientific">Butyricicoccus faecihominis</name>
    <dbReference type="NCBI Taxonomy" id="1712515"/>
    <lineage>
        <taxon>Bacteria</taxon>
        <taxon>Bacillati</taxon>
        <taxon>Bacillota</taxon>
        <taxon>Clostridia</taxon>
        <taxon>Eubacteriales</taxon>
        <taxon>Butyricicoccaceae</taxon>
        <taxon>Butyricicoccus</taxon>
    </lineage>
</organism>
<reference evidence="2 3" key="1">
    <citation type="submission" date="2020-06" db="EMBL/GenBank/DDBJ databases">
        <title>Characterization of fructooligosaccharide metabolism and fructooligosaccharide-degrading enzymes in human commensal butyrate producers.</title>
        <authorList>
            <person name="Tanno H."/>
            <person name="Fujii T."/>
            <person name="Hirano K."/>
            <person name="Maeno S."/>
            <person name="Tonozuka T."/>
            <person name="Sakamoto M."/>
            <person name="Ohkuma M."/>
            <person name="Tochio T."/>
            <person name="Endo A."/>
        </authorList>
    </citation>
    <scope>NUCLEOTIDE SEQUENCE [LARGE SCALE GENOMIC DNA]</scope>
    <source>
        <strain evidence="2 3">JCM 31056</strain>
    </source>
</reference>
<proteinExistence type="predicted"/>
<feature type="signal peptide" evidence="1">
    <location>
        <begin position="1"/>
        <end position="24"/>
    </location>
</feature>
<evidence type="ECO:0000256" key="1">
    <source>
        <dbReference type="SAM" id="SignalP"/>
    </source>
</evidence>